<organism evidence="3 4">
    <name type="scientific">Prorocentrum cordatum</name>
    <dbReference type="NCBI Taxonomy" id="2364126"/>
    <lineage>
        <taxon>Eukaryota</taxon>
        <taxon>Sar</taxon>
        <taxon>Alveolata</taxon>
        <taxon>Dinophyceae</taxon>
        <taxon>Prorocentrales</taxon>
        <taxon>Prorocentraceae</taxon>
        <taxon>Prorocentrum</taxon>
    </lineage>
</organism>
<accession>A0ABN9R3M4</accession>
<dbReference type="Proteomes" id="UP001189429">
    <property type="component" value="Unassembled WGS sequence"/>
</dbReference>
<reference evidence="3" key="1">
    <citation type="submission" date="2023-10" db="EMBL/GenBank/DDBJ databases">
        <authorList>
            <person name="Chen Y."/>
            <person name="Shah S."/>
            <person name="Dougan E. K."/>
            <person name="Thang M."/>
            <person name="Chan C."/>
        </authorList>
    </citation>
    <scope>NUCLEOTIDE SEQUENCE [LARGE SCALE GENOMIC DNA]</scope>
</reference>
<name>A0ABN9R3M4_9DINO</name>
<feature type="compositionally biased region" description="Low complexity" evidence="2">
    <location>
        <begin position="61"/>
        <end position="79"/>
    </location>
</feature>
<comment type="caution">
    <text evidence="3">The sequence shown here is derived from an EMBL/GenBank/DDBJ whole genome shotgun (WGS) entry which is preliminary data.</text>
</comment>
<evidence type="ECO:0000313" key="3">
    <source>
        <dbReference type="EMBL" id="CAK0813371.1"/>
    </source>
</evidence>
<evidence type="ECO:0000256" key="1">
    <source>
        <dbReference type="SAM" id="Coils"/>
    </source>
</evidence>
<protein>
    <submittedName>
        <fullName evidence="3">Uncharacterized protein</fullName>
    </submittedName>
</protein>
<gene>
    <name evidence="3" type="ORF">PCOR1329_LOCUS17325</name>
</gene>
<sequence>MAPKGELSSLVKHLAEAEQLLSSGSGGSDCNSGAANEEGWGRDSVIEATAQMDELERSSVERSSSLSLGSRSDVCSGSDVSRRSRSSPTWLQASAASSTDGAAQEPARPAPQEEDELLQLGPGVRQVSLVERMDETRSGNVTTDAETLALQAVELAKKGEKLKIAEMMQQELEKASEAKLELAIEKDEKEAKAIKILTEVHNELENVKEEKDVKIAQVEQELANARESKKAEVAEMQQALVKTRVAAAKDVVILKSQIGREKDALKVQLKVAEQEGARVKREKEVLKANVRSMQKNIAVLKGVDPGPGENDEGEPQDQLPPAVATLAETPDDASPPQRPRKVDVGDLSMMPDGQLHVGEYSPLRGLSTLSSQLVGRQVSHGLRSPRPALERSPTTWRAWTGAAAASPGG</sequence>
<evidence type="ECO:0000256" key="2">
    <source>
        <dbReference type="SAM" id="MobiDB-lite"/>
    </source>
</evidence>
<feature type="compositionally biased region" description="Polar residues" evidence="2">
    <location>
        <begin position="88"/>
        <end position="101"/>
    </location>
</feature>
<evidence type="ECO:0000313" key="4">
    <source>
        <dbReference type="Proteomes" id="UP001189429"/>
    </source>
</evidence>
<keyword evidence="4" id="KW-1185">Reference proteome</keyword>
<proteinExistence type="predicted"/>
<keyword evidence="1" id="KW-0175">Coiled coil</keyword>
<feature type="region of interest" description="Disordered" evidence="2">
    <location>
        <begin position="20"/>
        <end position="122"/>
    </location>
</feature>
<dbReference type="EMBL" id="CAUYUJ010005363">
    <property type="protein sequence ID" value="CAK0813371.1"/>
    <property type="molecule type" value="Genomic_DNA"/>
</dbReference>
<feature type="region of interest" description="Disordered" evidence="2">
    <location>
        <begin position="300"/>
        <end position="359"/>
    </location>
</feature>
<feature type="coiled-coil region" evidence="1">
    <location>
        <begin position="165"/>
        <end position="289"/>
    </location>
</feature>